<evidence type="ECO:0000313" key="2">
    <source>
        <dbReference type="Proteomes" id="UP000041770"/>
    </source>
</evidence>
<name>A0A656ABI5_VIBCL</name>
<organism evidence="1 2">
    <name type="scientific">Vibrio cholerae</name>
    <dbReference type="NCBI Taxonomy" id="666"/>
    <lineage>
        <taxon>Bacteria</taxon>
        <taxon>Pseudomonadati</taxon>
        <taxon>Pseudomonadota</taxon>
        <taxon>Gammaproteobacteria</taxon>
        <taxon>Vibrionales</taxon>
        <taxon>Vibrionaceae</taxon>
        <taxon>Vibrio</taxon>
    </lineage>
</organism>
<reference evidence="1 2" key="1">
    <citation type="submission" date="2015-07" db="EMBL/GenBank/DDBJ databases">
        <authorList>
            <consortium name="Pathogen Informatics"/>
        </authorList>
    </citation>
    <scope>NUCLEOTIDE SEQUENCE [LARGE SCALE GENOMIC DNA]</scope>
    <source>
        <strain evidence="1 2">A316</strain>
    </source>
</reference>
<dbReference type="Proteomes" id="UP000041770">
    <property type="component" value="Unassembled WGS sequence"/>
</dbReference>
<dbReference type="AlphaFoldDB" id="A0A656ABI5"/>
<accession>A0A656ABI5</accession>
<proteinExistence type="predicted"/>
<sequence>MSGTKFTSASTVRVLRSARPLIVISPATASILMLLVTKIPWESSPLPEIESNAIPLSNTSLKSSCILRMIESRLNRPSNLAAPLTSEITPFPSLVSTLPCKVLTCIDHGAPSHCVLAVISNGARWIPELIPKRAIKSLLLSPFISKFI</sequence>
<gene>
    <name evidence="1" type="ORF">ERS013200_02889</name>
</gene>
<evidence type="ECO:0000313" key="1">
    <source>
        <dbReference type="EMBL" id="CSD01308.1"/>
    </source>
</evidence>
<protein>
    <submittedName>
        <fullName evidence="1">Uncharacterized protein</fullName>
    </submittedName>
</protein>
<dbReference type="EMBL" id="CWQY01000022">
    <property type="protein sequence ID" value="CSD01308.1"/>
    <property type="molecule type" value="Genomic_DNA"/>
</dbReference>